<reference evidence="2 3" key="1">
    <citation type="submission" date="2015-06" db="EMBL/GenBank/DDBJ databases">
        <title>Genome sequence of Mycobacterium conceptionense strain MLE.</title>
        <authorList>
            <person name="Greninger A.L."/>
            <person name="Cunningham G."/>
            <person name="Chiu C.Y."/>
            <person name="Miller S."/>
        </authorList>
    </citation>
    <scope>NUCLEOTIDE SEQUENCE [LARGE SCALE GENOMIC DNA]</scope>
    <source>
        <strain evidence="2 3">MLE</strain>
    </source>
</reference>
<evidence type="ECO:0000256" key="1">
    <source>
        <dbReference type="SAM" id="SignalP"/>
    </source>
</evidence>
<comment type="caution">
    <text evidence="2">The sequence shown here is derived from an EMBL/GenBank/DDBJ whole genome shotgun (WGS) entry which is preliminary data.</text>
</comment>
<evidence type="ECO:0000313" key="3">
    <source>
        <dbReference type="Proteomes" id="UP000037594"/>
    </source>
</evidence>
<feature type="chain" id="PRO_5039615709" description="Lipoprotein" evidence="1">
    <location>
        <begin position="25"/>
        <end position="83"/>
    </location>
</feature>
<dbReference type="PROSITE" id="PS51257">
    <property type="entry name" value="PROKAR_LIPOPROTEIN"/>
    <property type="match status" value="1"/>
</dbReference>
<gene>
    <name evidence="2" type="ORF">ACT17_32570</name>
</gene>
<evidence type="ECO:0000313" key="2">
    <source>
        <dbReference type="EMBL" id="KMV13918.1"/>
    </source>
</evidence>
<feature type="signal peptide" evidence="1">
    <location>
        <begin position="1"/>
        <end position="24"/>
    </location>
</feature>
<dbReference type="RefSeq" id="WP_048896501.1">
    <property type="nucleotide sequence ID" value="NZ_LFOD01000064.1"/>
</dbReference>
<dbReference type="EMBL" id="LFOD01000064">
    <property type="protein sequence ID" value="KMV13918.1"/>
    <property type="molecule type" value="Genomic_DNA"/>
</dbReference>
<proteinExistence type="predicted"/>
<keyword evidence="1" id="KW-0732">Signal</keyword>
<name>A0A0J8TWZ2_9MYCO</name>
<evidence type="ECO:0008006" key="4">
    <source>
        <dbReference type="Google" id="ProtNLM"/>
    </source>
</evidence>
<sequence>MRRITTGFAALAATTLILSGCATTGQVNTAPRTVKLDDGTEVTCVLAIDQNNGGSASPSCNWERYNQLHPVSDTATPSRRPDF</sequence>
<protein>
    <recommendedName>
        <fullName evidence="4">Lipoprotein</fullName>
    </recommendedName>
</protein>
<organism evidence="2 3">
    <name type="scientific">Mycolicibacterium conceptionense</name>
    <dbReference type="NCBI Taxonomy" id="451644"/>
    <lineage>
        <taxon>Bacteria</taxon>
        <taxon>Bacillati</taxon>
        <taxon>Actinomycetota</taxon>
        <taxon>Actinomycetes</taxon>
        <taxon>Mycobacteriales</taxon>
        <taxon>Mycobacteriaceae</taxon>
        <taxon>Mycolicibacterium</taxon>
    </lineage>
</organism>
<dbReference type="PATRIC" id="fig|451644.5.peg.6688"/>
<dbReference type="Proteomes" id="UP000037594">
    <property type="component" value="Unassembled WGS sequence"/>
</dbReference>
<accession>A0A0J8TWZ2</accession>
<dbReference type="AlphaFoldDB" id="A0A0J8TWZ2"/>